<organism evidence="1 2">
    <name type="scientific">Marasmius tenuissimus</name>
    <dbReference type="NCBI Taxonomy" id="585030"/>
    <lineage>
        <taxon>Eukaryota</taxon>
        <taxon>Fungi</taxon>
        <taxon>Dikarya</taxon>
        <taxon>Basidiomycota</taxon>
        <taxon>Agaricomycotina</taxon>
        <taxon>Agaricomycetes</taxon>
        <taxon>Agaricomycetidae</taxon>
        <taxon>Agaricales</taxon>
        <taxon>Marasmiineae</taxon>
        <taxon>Marasmiaceae</taxon>
        <taxon>Marasmius</taxon>
    </lineage>
</organism>
<accession>A0ABR2ZSG6</accession>
<dbReference type="EMBL" id="JBBXMP010000059">
    <property type="protein sequence ID" value="KAL0064611.1"/>
    <property type="molecule type" value="Genomic_DNA"/>
</dbReference>
<reference evidence="1 2" key="1">
    <citation type="submission" date="2024-05" db="EMBL/GenBank/DDBJ databases">
        <title>A draft genome resource for the thread blight pathogen Marasmius tenuissimus strain MS-2.</title>
        <authorList>
            <person name="Yulfo-Soto G.E."/>
            <person name="Baruah I.K."/>
            <person name="Amoako-Attah I."/>
            <person name="Bukari Y."/>
            <person name="Meinhardt L.W."/>
            <person name="Bailey B.A."/>
            <person name="Cohen S.P."/>
        </authorList>
    </citation>
    <scope>NUCLEOTIDE SEQUENCE [LARGE SCALE GENOMIC DNA]</scope>
    <source>
        <strain evidence="1 2">MS-2</strain>
    </source>
</reference>
<protein>
    <submittedName>
        <fullName evidence="1">Uncharacterized protein</fullName>
    </submittedName>
</protein>
<keyword evidence="2" id="KW-1185">Reference proteome</keyword>
<name>A0ABR2ZSG6_9AGAR</name>
<dbReference type="Gene3D" id="3.80.10.10">
    <property type="entry name" value="Ribonuclease Inhibitor"/>
    <property type="match status" value="1"/>
</dbReference>
<gene>
    <name evidence="1" type="ORF">AAF712_008437</name>
</gene>
<proteinExistence type="predicted"/>
<evidence type="ECO:0000313" key="2">
    <source>
        <dbReference type="Proteomes" id="UP001437256"/>
    </source>
</evidence>
<evidence type="ECO:0000313" key="1">
    <source>
        <dbReference type="EMBL" id="KAL0064611.1"/>
    </source>
</evidence>
<comment type="caution">
    <text evidence="1">The sequence shown here is derived from an EMBL/GenBank/DDBJ whole genome shotgun (WGS) entry which is preliminary data.</text>
</comment>
<sequence>MRIHLSFRVATEPDERWQDLVNIAREECPRWSSLNLHIEEVRGQPPPTAFLDVHPPSPSSGFEALESIELHSLHTSHYEPLIQALQQAPSLRRAVLRPFCCGASLHFDEPMSLPWKQLTHLELDSCRFAVARSFQSGLPLRETLSALRECTMLQTLVIMDQDLRDMSLDHLDDSVPQFIQLESLRTLAIHVRKEWTDALPEGGEVCLRLLVPGLKRLAIHGVRWNMRSDLMSVLGMIERSGCEVEDLILGALIGADGTVERVLRSPGMKTVKRLWLQGQPREMLFDALAADRSLLPCLEVLELHCGHQDGAVWLSPPVRSILGFLDSRARELKEVRLWICLEAVDAEEVEMVNELELGEKSSGGCKVKINRLSNLSKTGSLRSQVHAIRQLGGLLKETLVLTQFGGQSVNFHENISVIDNIFAVLENRLNSTSFTDTELMWLGEVQYIFLAIASSAITLPWTEDTMTREKARNLLGKFRHTPIPRASPKSRLERWNGVLTKLKRAFSRTEMD</sequence>
<dbReference type="Proteomes" id="UP001437256">
    <property type="component" value="Unassembled WGS sequence"/>
</dbReference>
<dbReference type="SUPFAM" id="SSF52047">
    <property type="entry name" value="RNI-like"/>
    <property type="match status" value="1"/>
</dbReference>
<dbReference type="InterPro" id="IPR032675">
    <property type="entry name" value="LRR_dom_sf"/>
</dbReference>